<dbReference type="PROSITE" id="PS01036">
    <property type="entry name" value="HSP70_3"/>
    <property type="match status" value="1"/>
</dbReference>
<dbReference type="PROSITE" id="PS51715">
    <property type="entry name" value="G_GB1_RHD3"/>
    <property type="match status" value="1"/>
</dbReference>
<dbReference type="InterPro" id="IPR029047">
    <property type="entry name" value="HSP70_peptide-bd_sf"/>
</dbReference>
<dbReference type="GO" id="GO:0003924">
    <property type="term" value="F:GTPase activity"/>
    <property type="evidence" value="ECO:0007669"/>
    <property type="project" value="InterPro"/>
</dbReference>
<dbReference type="SUPFAM" id="SSF100920">
    <property type="entry name" value="Heat shock protein 70kD (HSP70), peptide-binding domain"/>
    <property type="match status" value="1"/>
</dbReference>
<evidence type="ECO:0000256" key="5">
    <source>
        <dbReference type="PROSITE-ProRule" id="PRU01052"/>
    </source>
</evidence>
<dbReference type="InterPro" id="IPR018181">
    <property type="entry name" value="Heat_shock_70_CS"/>
</dbReference>
<dbReference type="EMBL" id="OC854984">
    <property type="protein sequence ID" value="CAD7620950.1"/>
    <property type="molecule type" value="Genomic_DNA"/>
</dbReference>
<evidence type="ECO:0000256" key="3">
    <source>
        <dbReference type="ARBA" id="ARBA00022840"/>
    </source>
</evidence>
<dbReference type="InterPro" id="IPR015894">
    <property type="entry name" value="Guanylate-bd_N"/>
</dbReference>
<evidence type="ECO:0000313" key="8">
    <source>
        <dbReference type="Proteomes" id="UP000759131"/>
    </source>
</evidence>
<dbReference type="PRINTS" id="PR00301">
    <property type="entry name" value="HEATSHOCK70"/>
</dbReference>
<proteinExistence type="inferred from homology"/>
<dbReference type="GO" id="GO:0140662">
    <property type="term" value="F:ATP-dependent protein folding chaperone"/>
    <property type="evidence" value="ECO:0007669"/>
    <property type="project" value="InterPro"/>
</dbReference>
<dbReference type="GO" id="GO:0005525">
    <property type="term" value="F:GTP binding"/>
    <property type="evidence" value="ECO:0007669"/>
    <property type="project" value="UniProtKB-KW"/>
</dbReference>
<evidence type="ECO:0000259" key="6">
    <source>
        <dbReference type="PROSITE" id="PS51715"/>
    </source>
</evidence>
<accession>A0A7R9KDX3</accession>
<dbReference type="Gene3D" id="3.30.420.40">
    <property type="match status" value="2"/>
</dbReference>
<dbReference type="EMBL" id="CAJPIZ010000409">
    <property type="protein sequence ID" value="CAG2101380.1"/>
    <property type="molecule type" value="Genomic_DNA"/>
</dbReference>
<dbReference type="Pfam" id="PF02263">
    <property type="entry name" value="GBP"/>
    <property type="match status" value="1"/>
</dbReference>
<dbReference type="Gene3D" id="2.60.34.10">
    <property type="entry name" value="Substrate Binding Domain Of DNAk, Chain A, domain 1"/>
    <property type="match status" value="1"/>
</dbReference>
<dbReference type="Gene3D" id="3.90.640.10">
    <property type="entry name" value="Actin, Chain A, domain 4"/>
    <property type="match status" value="1"/>
</dbReference>
<dbReference type="InterPro" id="IPR043129">
    <property type="entry name" value="ATPase_NBD"/>
</dbReference>
<reference evidence="7" key="1">
    <citation type="submission" date="2020-11" db="EMBL/GenBank/DDBJ databases">
        <authorList>
            <person name="Tran Van P."/>
        </authorList>
    </citation>
    <scope>NUCLEOTIDE SEQUENCE</scope>
</reference>
<dbReference type="GO" id="GO:0005524">
    <property type="term" value="F:ATP binding"/>
    <property type="evidence" value="ECO:0007669"/>
    <property type="project" value="UniProtKB-KW"/>
</dbReference>
<dbReference type="InterPro" id="IPR013126">
    <property type="entry name" value="Hsp_70_fam"/>
</dbReference>
<dbReference type="InterPro" id="IPR030386">
    <property type="entry name" value="G_GB1_RHD3_dom"/>
</dbReference>
<dbReference type="PROSITE" id="PS00297">
    <property type="entry name" value="HSP70_1"/>
    <property type="match status" value="1"/>
</dbReference>
<dbReference type="Proteomes" id="UP000759131">
    <property type="component" value="Unassembled WGS sequence"/>
</dbReference>
<dbReference type="CDD" id="cd24028">
    <property type="entry name" value="ASKHA_NBD_HSP70_HSPA1-like"/>
    <property type="match status" value="1"/>
</dbReference>
<protein>
    <recommendedName>
        <fullName evidence="6">GB1/RHD3-type G domain-containing protein</fullName>
    </recommendedName>
</protein>
<dbReference type="OrthoDB" id="6765990at2759"/>
<dbReference type="SUPFAM" id="SSF53067">
    <property type="entry name" value="Actin-like ATPase domain"/>
    <property type="match status" value="2"/>
</dbReference>
<evidence type="ECO:0000256" key="4">
    <source>
        <dbReference type="ARBA" id="ARBA00023134"/>
    </source>
</evidence>
<dbReference type="FunFam" id="3.90.640.10:FF:000003">
    <property type="entry name" value="Molecular chaperone DnaK"/>
    <property type="match status" value="1"/>
</dbReference>
<keyword evidence="2" id="KW-0547">Nucleotide-binding</keyword>
<dbReference type="Gene3D" id="3.40.50.300">
    <property type="entry name" value="P-loop containing nucleotide triphosphate hydrolases"/>
    <property type="match status" value="1"/>
</dbReference>
<evidence type="ECO:0000313" key="7">
    <source>
        <dbReference type="EMBL" id="CAD7620950.1"/>
    </source>
</evidence>
<dbReference type="PANTHER" id="PTHR19375">
    <property type="entry name" value="HEAT SHOCK PROTEIN 70KDA"/>
    <property type="match status" value="1"/>
</dbReference>
<comment type="similarity">
    <text evidence="1">Belongs to the heat shock protein 70 family.</text>
</comment>
<organism evidence="7">
    <name type="scientific">Medioppia subpectinata</name>
    <dbReference type="NCBI Taxonomy" id="1979941"/>
    <lineage>
        <taxon>Eukaryota</taxon>
        <taxon>Metazoa</taxon>
        <taxon>Ecdysozoa</taxon>
        <taxon>Arthropoda</taxon>
        <taxon>Chelicerata</taxon>
        <taxon>Arachnida</taxon>
        <taxon>Acari</taxon>
        <taxon>Acariformes</taxon>
        <taxon>Sarcoptiformes</taxon>
        <taxon>Oribatida</taxon>
        <taxon>Brachypylina</taxon>
        <taxon>Oppioidea</taxon>
        <taxon>Oppiidae</taxon>
        <taxon>Medioppia</taxon>
    </lineage>
</organism>
<comment type="similarity">
    <text evidence="5">Belongs to the TRAFAC class dynamin-like GTPase superfamily. GB1/RHD3 GTPase family.</text>
</comment>
<name>A0A7R9KDX3_9ACAR</name>
<evidence type="ECO:0000256" key="2">
    <source>
        <dbReference type="ARBA" id="ARBA00022741"/>
    </source>
</evidence>
<keyword evidence="8" id="KW-1185">Reference proteome</keyword>
<evidence type="ECO:0000256" key="1">
    <source>
        <dbReference type="ARBA" id="ARBA00007381"/>
    </source>
</evidence>
<gene>
    <name evidence="7" type="ORF">OSB1V03_LOCUS1430</name>
</gene>
<sequence>MLSIDGQDVDYDMGTEIEVLEDPDDPLVGFEWNSDPNETTTRGIWFSQPFIVHKTGGEELAIILVDTQGLFDDESTQRDMSTIVGLSLLSASTLVFNVKRLKDDVLTIMHSFLDYGLQAVASVVADDADDEHRCDDIKPFQNLVFMIRDWSRPDSPTEYGLIGGQYFLNNRLKINERQCDAARNARQIIRKCFDNIDCYLMPDPGLVAQRSTFHGCDNELNTEFKDKVNEFCRYLVNPDTIKVKEINGQPITGQEFGHYFEAYVNMFNSESMPEACDLIEATHRAHDINLINKLKTDEGINVVSIQPYIQALHIHEFHRIATYREINQIRTDSTMSTVVENLKQQYESELAAWIDVTITEDRDRFKEASRRIRSHIVTENTLRYQHRLNLVQLCSQLDITEREMLDVFIGEVGVRSRANAAIIDQVLKWYNQRVKTEYGLQTYIRPDKLAKIHEGLVKAAVARFKGESPHLKPEAFADLIKKNLNIAYTHVTNQNNSNAPTVPAIGIDLGTTNSCVAYYRPGKSGETGHIQVCRNINMEVTPSCVEYKDNGEVVVGEEAKDNLLGSRRQIIYSAKRMIGRQFDDPKITEYSENWPFNVIDIEGAAGVEVEVDSESCQKLPEEVSADVLRKMKEIAERDLGHPVLDAVITVPAYFNDAQRLSTINAGIMAGLNVLSIINEPTAAALAFKLDRFDDSNARTVLVYDFGGGTFDVAILRLSMGSVEVLAVGGATDLGGDDLDQKIIDYCFSEFYLKTGVEIDQQSNEGERAKRALKDRCEREKWRLSEMTVATIAVDKIIDNLDLAIELTREKFEEINMSIFERTMNCVTTTMAKVNGGAGIKPEEIDDIILVGGSTYIPKVKTMITEYFNGREPSHSVNPMLAVAEGAALKAAILNGNEAYLNKYLQVREVTPHTLGVREHGNWMSPIIPAQSRVDGIPRTRVYTTVSDHQTEIEVEVYEGEDPVATNNTLLKQYVVTGIPPQTVGSQNVSIEFCINDDGVLKVKAKVLSQGTEQEMEVTEYKGRLSTDELIIQRHHL</sequence>
<dbReference type="InterPro" id="IPR027417">
    <property type="entry name" value="P-loop_NTPase"/>
</dbReference>
<dbReference type="SUPFAM" id="SSF52540">
    <property type="entry name" value="P-loop containing nucleoside triphosphate hydrolases"/>
    <property type="match status" value="1"/>
</dbReference>
<keyword evidence="4" id="KW-0342">GTP-binding</keyword>
<keyword evidence="3" id="KW-0067">ATP-binding</keyword>
<feature type="domain" description="GB1/RHD3-type G" evidence="6">
    <location>
        <begin position="1"/>
        <end position="240"/>
    </location>
</feature>
<dbReference type="Pfam" id="PF00012">
    <property type="entry name" value="HSP70"/>
    <property type="match status" value="1"/>
</dbReference>
<dbReference type="AlphaFoldDB" id="A0A7R9KDX3"/>